<evidence type="ECO:0000313" key="3">
    <source>
        <dbReference type="EnsemblPlants" id="KRH11794"/>
    </source>
</evidence>
<reference evidence="2 3" key="1">
    <citation type="journal article" date="2010" name="Nature">
        <title>Genome sequence of the palaeopolyploid soybean.</title>
        <authorList>
            <person name="Schmutz J."/>
            <person name="Cannon S.B."/>
            <person name="Schlueter J."/>
            <person name="Ma J."/>
            <person name="Mitros T."/>
            <person name="Nelson W."/>
            <person name="Hyten D.L."/>
            <person name="Song Q."/>
            <person name="Thelen J.J."/>
            <person name="Cheng J."/>
            <person name="Xu D."/>
            <person name="Hellsten U."/>
            <person name="May G.D."/>
            <person name="Yu Y."/>
            <person name="Sakurai T."/>
            <person name="Umezawa T."/>
            <person name="Bhattacharyya M.K."/>
            <person name="Sandhu D."/>
            <person name="Valliyodan B."/>
            <person name="Lindquist E."/>
            <person name="Peto M."/>
            <person name="Grant D."/>
            <person name="Shu S."/>
            <person name="Goodstein D."/>
            <person name="Barry K."/>
            <person name="Futrell-Griggs M."/>
            <person name="Abernathy B."/>
            <person name="Du J."/>
            <person name="Tian Z."/>
            <person name="Zhu L."/>
            <person name="Gill N."/>
            <person name="Joshi T."/>
            <person name="Libault M."/>
            <person name="Sethuraman A."/>
            <person name="Zhang X.-C."/>
            <person name="Shinozaki K."/>
            <person name="Nguyen H.T."/>
            <person name="Wing R.A."/>
            <person name="Cregan P."/>
            <person name="Specht J."/>
            <person name="Grimwood J."/>
            <person name="Rokhsar D."/>
            <person name="Stacey G."/>
            <person name="Shoemaker R.C."/>
            <person name="Jackson S.A."/>
        </authorList>
    </citation>
    <scope>NUCLEOTIDE SEQUENCE [LARGE SCALE GENOMIC DNA]</scope>
    <source>
        <strain evidence="3">cv. Williams 82</strain>
        <tissue evidence="2">Callus</tissue>
    </source>
</reference>
<dbReference type="Gramene" id="KRH11794">
    <property type="protein sequence ID" value="KRH11794"/>
    <property type="gene ID" value="GLYMA_15G131000"/>
</dbReference>
<dbReference type="Proteomes" id="UP000008827">
    <property type="component" value="Chromosome 15"/>
</dbReference>
<evidence type="ECO:0000313" key="2">
    <source>
        <dbReference type="EMBL" id="KRH11794.1"/>
    </source>
</evidence>
<dbReference type="AlphaFoldDB" id="A0A0R0G6Z2"/>
<gene>
    <name evidence="2" type="ORF">GLYMA_15G131000</name>
</gene>
<keyword evidence="1" id="KW-0472">Membrane</keyword>
<dbReference type="InParanoid" id="A0A0R0G6Z2"/>
<reference evidence="2" key="3">
    <citation type="submission" date="2018-07" db="EMBL/GenBank/DDBJ databases">
        <title>WGS assembly of Glycine max.</title>
        <authorList>
            <person name="Schmutz J."/>
            <person name="Cannon S."/>
            <person name="Schlueter J."/>
            <person name="Ma J."/>
            <person name="Mitros T."/>
            <person name="Nelson W."/>
            <person name="Hyten D."/>
            <person name="Song Q."/>
            <person name="Thelen J."/>
            <person name="Cheng J."/>
            <person name="Xu D."/>
            <person name="Hellsten U."/>
            <person name="May G."/>
            <person name="Yu Y."/>
            <person name="Sakurai T."/>
            <person name="Umezawa T."/>
            <person name="Bhattacharyya M."/>
            <person name="Sandhu D."/>
            <person name="Valliyodan B."/>
            <person name="Lindquist E."/>
            <person name="Peto M."/>
            <person name="Grant D."/>
            <person name="Shu S."/>
            <person name="Goodstein D."/>
            <person name="Barry K."/>
            <person name="Futrell-Griggs M."/>
            <person name="Abernathy B."/>
            <person name="Du J."/>
            <person name="Tian Z."/>
            <person name="Zhu L."/>
            <person name="Gill N."/>
            <person name="Joshi T."/>
            <person name="Libault M."/>
            <person name="Sethuraman A."/>
            <person name="Zhang X."/>
            <person name="Shinozaki K."/>
            <person name="Nguyen H."/>
            <person name="Wing R."/>
            <person name="Cregan P."/>
            <person name="Specht J."/>
            <person name="Grimwood J."/>
            <person name="Rokhsar D."/>
            <person name="Stacey G."/>
            <person name="Shoemaker R."/>
            <person name="Jackson S."/>
        </authorList>
    </citation>
    <scope>NUCLEOTIDE SEQUENCE</scope>
    <source>
        <tissue evidence="2">Callus</tissue>
    </source>
</reference>
<name>A0A0R0G6Z2_SOYBN</name>
<dbReference type="EnsemblPlants" id="KRH11794">
    <property type="protein sequence ID" value="KRH11794"/>
    <property type="gene ID" value="GLYMA_15G131000"/>
</dbReference>
<evidence type="ECO:0000256" key="1">
    <source>
        <dbReference type="SAM" id="Phobius"/>
    </source>
</evidence>
<reference evidence="3" key="2">
    <citation type="submission" date="2018-02" db="UniProtKB">
        <authorList>
            <consortium name="EnsemblPlants"/>
        </authorList>
    </citation>
    <scope>IDENTIFICATION</scope>
    <source>
        <strain evidence="3">Williams 82</strain>
    </source>
</reference>
<evidence type="ECO:0000313" key="4">
    <source>
        <dbReference type="Proteomes" id="UP000008827"/>
    </source>
</evidence>
<accession>A0A0R0G6Z2</accession>
<keyword evidence="1" id="KW-1133">Transmembrane helix</keyword>
<feature type="transmembrane region" description="Helical" evidence="1">
    <location>
        <begin position="12"/>
        <end position="31"/>
    </location>
</feature>
<proteinExistence type="predicted"/>
<organism evidence="2">
    <name type="scientific">Glycine max</name>
    <name type="common">Soybean</name>
    <name type="synonym">Glycine hispida</name>
    <dbReference type="NCBI Taxonomy" id="3847"/>
    <lineage>
        <taxon>Eukaryota</taxon>
        <taxon>Viridiplantae</taxon>
        <taxon>Streptophyta</taxon>
        <taxon>Embryophyta</taxon>
        <taxon>Tracheophyta</taxon>
        <taxon>Spermatophyta</taxon>
        <taxon>Magnoliopsida</taxon>
        <taxon>eudicotyledons</taxon>
        <taxon>Gunneridae</taxon>
        <taxon>Pentapetalae</taxon>
        <taxon>rosids</taxon>
        <taxon>fabids</taxon>
        <taxon>Fabales</taxon>
        <taxon>Fabaceae</taxon>
        <taxon>Papilionoideae</taxon>
        <taxon>50 kb inversion clade</taxon>
        <taxon>NPAAA clade</taxon>
        <taxon>indigoferoid/millettioid clade</taxon>
        <taxon>Phaseoleae</taxon>
        <taxon>Glycine</taxon>
        <taxon>Glycine subgen. Soja</taxon>
    </lineage>
</organism>
<keyword evidence="1" id="KW-0812">Transmembrane</keyword>
<protein>
    <submittedName>
        <fullName evidence="2 3">Uncharacterized protein</fullName>
    </submittedName>
</protein>
<sequence>MAASTIKSACSSHIFDIFILIALYKFYYLIYNFQSDSFKLHHKNHSFEKYNLHARKYVSFCQNLPKIKKFHLKCVNLNPSKLIGYA</sequence>
<keyword evidence="4" id="KW-1185">Reference proteome</keyword>
<dbReference type="EMBL" id="CM000848">
    <property type="protein sequence ID" value="KRH11794.1"/>
    <property type="molecule type" value="Genomic_DNA"/>
</dbReference>